<comment type="caution">
    <text evidence="1">The sequence shown here is derived from an EMBL/GenBank/DDBJ whole genome shotgun (WGS) entry which is preliminary data.</text>
</comment>
<name>A0A918PRP0_9BACT</name>
<dbReference type="Proteomes" id="UP000619457">
    <property type="component" value="Unassembled WGS sequence"/>
</dbReference>
<proteinExistence type="predicted"/>
<dbReference type="AlphaFoldDB" id="A0A918PRP0"/>
<sequence>MRTVPATFLFRPISGRIYKIIFVILSPILILSLAHAQQPGTYRSLTSGDFNSAAIWETFDGSLWSPATVKPGPSNDVFIEFGHTVDLQSDEAVKSLYLNAQLNTLKKLGINGYNLSLYGSLNAYEGSAPGSPVGAWNTIDWIGNSESSRITFRGSSRIAIPSGAWSAFTTRSNFALVFEPDPGAVLSVQASVKASSITIKSGTVIQEGIPGVSCASFSFTNNPPTTIPYGILTIENGATLRSYCSDKITYRSEYSSIPAASLLLQEGAKLELHANTSSIDAVDIQLLGEVIFASNAGNQSFITSSMAGTMPPRVYHDIRFTNTANKILPGSLELTGDMIRSSGGEIIDNSSQVSFTGLYSQEVSGFELDISSVIIDKPTGLLSFDENVSSKGDFQMLAGELDFRDHRLAINTASLGIYNYQSGSWANLSGLDYRGIPGNLLPQNASFPFVDRYEEGLRMLQILGSHASAGEQLTIDYHQLPGVDHDANFYDLDGTLILYQLNSYFTISSPSIDPSGLMMRISAHELIVDDEADLRIVGDHIPATGSHQVGELSAGNPWARRSVRMDELNGKNFTIGSERVASILPLQWLSYQALTKGHMRQLSWSFSLEEETPALFTIHRSIGTIHQFEIIGQSQNHNGTTALFEDLDRLAPGYIYYQISFSTTYGQVVFSPVFSVLQPSDSLETEFYPNPYLAGELHIPGLDTVKDSQIIYAVLYLLSGEVQFNLGVEKKFFLAKLENQLQQVPTGHYILHINSPAGEITIRLIKE</sequence>
<evidence type="ECO:0000313" key="1">
    <source>
        <dbReference type="EMBL" id="GGZ19687.1"/>
    </source>
</evidence>
<evidence type="ECO:0000313" key="2">
    <source>
        <dbReference type="Proteomes" id="UP000619457"/>
    </source>
</evidence>
<gene>
    <name evidence="1" type="ORF">GCM10007049_10230</name>
</gene>
<protein>
    <recommendedName>
        <fullName evidence="3">Por secretion system C-terminal sorting domain-containing protein</fullName>
    </recommendedName>
</protein>
<reference evidence="1" key="1">
    <citation type="journal article" date="2014" name="Int. J. Syst. Evol. Microbiol.">
        <title>Complete genome sequence of Corynebacterium casei LMG S-19264T (=DSM 44701T), isolated from a smear-ripened cheese.</title>
        <authorList>
            <consortium name="US DOE Joint Genome Institute (JGI-PGF)"/>
            <person name="Walter F."/>
            <person name="Albersmeier A."/>
            <person name="Kalinowski J."/>
            <person name="Ruckert C."/>
        </authorList>
    </citation>
    <scope>NUCLEOTIDE SEQUENCE</scope>
    <source>
        <strain evidence="1">KCTC 12368</strain>
    </source>
</reference>
<keyword evidence="2" id="KW-1185">Reference proteome</keyword>
<organism evidence="1 2">
    <name type="scientific">Echinicola pacifica</name>
    <dbReference type="NCBI Taxonomy" id="346377"/>
    <lineage>
        <taxon>Bacteria</taxon>
        <taxon>Pseudomonadati</taxon>
        <taxon>Bacteroidota</taxon>
        <taxon>Cytophagia</taxon>
        <taxon>Cytophagales</taxon>
        <taxon>Cyclobacteriaceae</taxon>
        <taxon>Echinicola</taxon>
    </lineage>
</organism>
<accession>A0A918PRP0</accession>
<dbReference type="EMBL" id="BMWX01000002">
    <property type="protein sequence ID" value="GGZ19687.1"/>
    <property type="molecule type" value="Genomic_DNA"/>
</dbReference>
<dbReference type="RefSeq" id="WP_018472457.1">
    <property type="nucleotide sequence ID" value="NZ_BMWX01000002.1"/>
</dbReference>
<evidence type="ECO:0008006" key="3">
    <source>
        <dbReference type="Google" id="ProtNLM"/>
    </source>
</evidence>
<reference evidence="1" key="2">
    <citation type="submission" date="2020-09" db="EMBL/GenBank/DDBJ databases">
        <authorList>
            <person name="Sun Q."/>
            <person name="Kim S."/>
        </authorList>
    </citation>
    <scope>NUCLEOTIDE SEQUENCE</scope>
    <source>
        <strain evidence="1">KCTC 12368</strain>
    </source>
</reference>